<keyword evidence="3" id="KW-1185">Reference proteome</keyword>
<organism evidence="2 3">
    <name type="scientific">Streptomyces massasporeus</name>
    <dbReference type="NCBI Taxonomy" id="67324"/>
    <lineage>
        <taxon>Bacteria</taxon>
        <taxon>Bacillati</taxon>
        <taxon>Actinomycetota</taxon>
        <taxon>Actinomycetes</taxon>
        <taxon>Kitasatosporales</taxon>
        <taxon>Streptomycetaceae</taxon>
        <taxon>Streptomyces</taxon>
    </lineage>
</organism>
<dbReference type="EMBL" id="JBIAFP010000004">
    <property type="protein sequence ID" value="MFE9224593.1"/>
    <property type="molecule type" value="Genomic_DNA"/>
</dbReference>
<evidence type="ECO:0000256" key="1">
    <source>
        <dbReference type="SAM" id="Phobius"/>
    </source>
</evidence>
<gene>
    <name evidence="2" type="ORF">ACFYM3_08155</name>
</gene>
<comment type="caution">
    <text evidence="2">The sequence shown here is derived from an EMBL/GenBank/DDBJ whole genome shotgun (WGS) entry which is preliminary data.</text>
</comment>
<protein>
    <submittedName>
        <fullName evidence="2">Uncharacterized protein</fullName>
    </submittedName>
</protein>
<evidence type="ECO:0000313" key="2">
    <source>
        <dbReference type="EMBL" id="MFE9224593.1"/>
    </source>
</evidence>
<keyword evidence="1" id="KW-1133">Transmembrane helix</keyword>
<proteinExistence type="predicted"/>
<sequence>MGLTISLVVLFGVALAVMLRFKVVGYGGAFVAMMFGFYLASTGAADTVDSLMRALINALPTQ</sequence>
<evidence type="ECO:0000313" key="3">
    <source>
        <dbReference type="Proteomes" id="UP001601288"/>
    </source>
</evidence>
<feature type="transmembrane region" description="Helical" evidence="1">
    <location>
        <begin position="26"/>
        <end position="45"/>
    </location>
</feature>
<keyword evidence="1" id="KW-0472">Membrane</keyword>
<accession>A0ABW6L955</accession>
<dbReference type="RefSeq" id="WP_388386379.1">
    <property type="nucleotide sequence ID" value="NZ_JBIAFP010000004.1"/>
</dbReference>
<reference evidence="2 3" key="1">
    <citation type="submission" date="2024-10" db="EMBL/GenBank/DDBJ databases">
        <title>The Natural Products Discovery Center: Release of the First 8490 Sequenced Strains for Exploring Actinobacteria Biosynthetic Diversity.</title>
        <authorList>
            <person name="Kalkreuter E."/>
            <person name="Kautsar S.A."/>
            <person name="Yang D."/>
            <person name="Bader C.D."/>
            <person name="Teijaro C.N."/>
            <person name="Fluegel L."/>
            <person name="Davis C.M."/>
            <person name="Simpson J.R."/>
            <person name="Lauterbach L."/>
            <person name="Steele A.D."/>
            <person name="Gui C."/>
            <person name="Meng S."/>
            <person name="Li G."/>
            <person name="Viehrig K."/>
            <person name="Ye F."/>
            <person name="Su P."/>
            <person name="Kiefer A.F."/>
            <person name="Nichols A."/>
            <person name="Cepeda A.J."/>
            <person name="Yan W."/>
            <person name="Fan B."/>
            <person name="Jiang Y."/>
            <person name="Adhikari A."/>
            <person name="Zheng C.-J."/>
            <person name="Schuster L."/>
            <person name="Cowan T.M."/>
            <person name="Smanski M.J."/>
            <person name="Chevrette M.G."/>
            <person name="De Carvalho L.P.S."/>
            <person name="Shen B."/>
        </authorList>
    </citation>
    <scope>NUCLEOTIDE SEQUENCE [LARGE SCALE GENOMIC DNA]</scope>
    <source>
        <strain evidence="2 3">NPDC007066</strain>
    </source>
</reference>
<name>A0ABW6L955_9ACTN</name>
<keyword evidence="1" id="KW-0812">Transmembrane</keyword>
<dbReference type="Proteomes" id="UP001601288">
    <property type="component" value="Unassembled WGS sequence"/>
</dbReference>